<proteinExistence type="predicted"/>
<gene>
    <name evidence="1" type="ORF">GSMUA_274550.1</name>
</gene>
<accession>A0A8D7F3Z8</accession>
<reference evidence="1" key="1">
    <citation type="submission" date="2021-03" db="EMBL/GenBank/DDBJ databases">
        <authorList>
            <consortium name="Genoscope - CEA"/>
            <person name="William W."/>
        </authorList>
    </citation>
    <scope>NUCLEOTIDE SEQUENCE</scope>
    <source>
        <strain evidence="1">Doubled-haploid Pahang</strain>
    </source>
</reference>
<evidence type="ECO:0000313" key="1">
    <source>
        <dbReference type="EMBL" id="CAG1839278.1"/>
    </source>
</evidence>
<dbReference type="AlphaFoldDB" id="A0A8D7F3Z8"/>
<dbReference type="PANTHER" id="PTHR36403">
    <property type="entry name" value="PROTEIN COFACTOR ASSEMBLY OF COMPLEX C SUBUNIT B CCB2, CHLOROPLASTIC"/>
    <property type="match status" value="1"/>
</dbReference>
<protein>
    <submittedName>
        <fullName evidence="1">(wild Malaysian banana) hypothetical protein</fullName>
    </submittedName>
</protein>
<name>A0A8D7F3Z8_MUSAM</name>
<dbReference type="InterPro" id="IPR044970">
    <property type="entry name" value="CCB2"/>
</dbReference>
<dbReference type="PANTHER" id="PTHR36403:SF1">
    <property type="entry name" value="PROTEIN COFACTOR ASSEMBLY OF COMPLEX C SUBUNIT B CCB2, CHLOROPLASTIC"/>
    <property type="match status" value="1"/>
</dbReference>
<organism evidence="1">
    <name type="scientific">Musa acuminata subsp. malaccensis</name>
    <name type="common">Wild banana</name>
    <name type="synonym">Musa malaccensis</name>
    <dbReference type="NCBI Taxonomy" id="214687"/>
    <lineage>
        <taxon>Eukaryota</taxon>
        <taxon>Viridiplantae</taxon>
        <taxon>Streptophyta</taxon>
        <taxon>Embryophyta</taxon>
        <taxon>Tracheophyta</taxon>
        <taxon>Spermatophyta</taxon>
        <taxon>Magnoliopsida</taxon>
        <taxon>Liliopsida</taxon>
        <taxon>Zingiberales</taxon>
        <taxon>Musaceae</taxon>
        <taxon>Musa</taxon>
    </lineage>
</organism>
<dbReference type="Pfam" id="PF11152">
    <property type="entry name" value="CCB2_CCB4"/>
    <property type="match status" value="1"/>
</dbReference>
<sequence length="192" mass="21545">MCLAAFSTALPYLGRFLEGANATDRASIPEENKQIFFMSNDILDTQKGDLAWASYALLRNTNSMSVIIAVNDVICVRGYWNTPEDKDASKDHLLNWFNSQIQKTGFFDLKDMLYFPQCSATESELGTLLPKGTLSALIQPVIRTSDPVVNFAMKNEGFILLASSVKYAYSEKDRAWIRAVANKFLHKISKDL</sequence>
<dbReference type="EMBL" id="HG996470">
    <property type="protein sequence ID" value="CAG1839278.1"/>
    <property type="molecule type" value="Genomic_DNA"/>
</dbReference>
<dbReference type="InterPro" id="IPR021325">
    <property type="entry name" value="CCB2/CCB4"/>
</dbReference>
<dbReference type="GO" id="GO:0010190">
    <property type="term" value="P:cytochrome b6f complex assembly"/>
    <property type="evidence" value="ECO:0007669"/>
    <property type="project" value="InterPro"/>
</dbReference>